<dbReference type="PROSITE" id="PS50112">
    <property type="entry name" value="PAS"/>
    <property type="match status" value="2"/>
</dbReference>
<protein>
    <recommendedName>
        <fullName evidence="9">Circadian input-output histidine kinase CikA</fullName>
        <ecNumber evidence="3">2.7.13.3</ecNumber>
    </recommendedName>
    <alternativeName>
        <fullName evidence="4">Stage 0 sporulation protein A homolog</fullName>
    </alternativeName>
</protein>
<dbReference type="Gene3D" id="3.30.565.10">
    <property type="entry name" value="Histidine kinase-like ATPase, C-terminal domain"/>
    <property type="match status" value="1"/>
</dbReference>
<comment type="similarity">
    <text evidence="2">In the N-terminal section; belongs to the phytochrome family.</text>
</comment>
<dbReference type="EMBL" id="JADOEF010000001">
    <property type="protein sequence ID" value="MBF7810150.1"/>
    <property type="molecule type" value="Genomic_DNA"/>
</dbReference>
<dbReference type="CDD" id="cd17546">
    <property type="entry name" value="REC_hyHK_CKI1_RcsC-like"/>
    <property type="match status" value="1"/>
</dbReference>
<dbReference type="InterPro" id="IPR005467">
    <property type="entry name" value="His_kinase_dom"/>
</dbReference>
<dbReference type="CDD" id="cd16922">
    <property type="entry name" value="HATPase_EvgS-ArcB-TorS-like"/>
    <property type="match status" value="1"/>
</dbReference>
<evidence type="ECO:0000256" key="6">
    <source>
        <dbReference type="ARBA" id="ARBA00022777"/>
    </source>
</evidence>
<organism evidence="10 11">
    <name type="scientific">Clostridium beijerinckii</name>
    <name type="common">Clostridium MP</name>
    <dbReference type="NCBI Taxonomy" id="1520"/>
    <lineage>
        <taxon>Bacteria</taxon>
        <taxon>Bacillati</taxon>
        <taxon>Bacillota</taxon>
        <taxon>Clostridia</taxon>
        <taxon>Eubacteriales</taxon>
        <taxon>Clostridiaceae</taxon>
        <taxon>Clostridium</taxon>
    </lineage>
</organism>
<evidence type="ECO:0000256" key="1">
    <source>
        <dbReference type="ARBA" id="ARBA00000085"/>
    </source>
</evidence>
<dbReference type="Pfam" id="PF02518">
    <property type="entry name" value="HATPase_c"/>
    <property type="match status" value="1"/>
</dbReference>
<evidence type="ECO:0000256" key="5">
    <source>
        <dbReference type="ARBA" id="ARBA00022553"/>
    </source>
</evidence>
<reference evidence="10" key="1">
    <citation type="submission" date="2020-11" db="EMBL/GenBank/DDBJ databases">
        <authorList>
            <person name="Thieme N."/>
            <person name="Liebl W."/>
            <person name="Zverlov V."/>
        </authorList>
    </citation>
    <scope>NUCLEOTIDE SEQUENCE</scope>
    <source>
        <strain evidence="10">NT08</strain>
    </source>
</reference>
<dbReference type="InterPro" id="IPR000014">
    <property type="entry name" value="PAS"/>
</dbReference>
<dbReference type="PANTHER" id="PTHR45339">
    <property type="entry name" value="HYBRID SIGNAL TRANSDUCTION HISTIDINE KINASE J"/>
    <property type="match status" value="1"/>
</dbReference>
<dbReference type="SUPFAM" id="SSF47384">
    <property type="entry name" value="Homodimeric domain of signal transducing histidine kinase"/>
    <property type="match status" value="1"/>
</dbReference>
<dbReference type="OMA" id="YYENRIF"/>
<keyword evidence="6" id="KW-0808">Transferase</keyword>
<dbReference type="InterPro" id="IPR004358">
    <property type="entry name" value="Sig_transdc_His_kin-like_C"/>
</dbReference>
<keyword evidence="5" id="KW-0597">Phosphoprotein</keyword>
<dbReference type="InterPro" id="IPR011006">
    <property type="entry name" value="CheY-like_superfamily"/>
</dbReference>
<comment type="catalytic activity">
    <reaction evidence="1">
        <text>ATP + protein L-histidine = ADP + protein N-phospho-L-histidine.</text>
        <dbReference type="EC" id="2.7.13.3"/>
    </reaction>
</comment>
<dbReference type="PANTHER" id="PTHR45339:SF1">
    <property type="entry name" value="HYBRID SIGNAL TRANSDUCTION HISTIDINE KINASE J"/>
    <property type="match status" value="1"/>
</dbReference>
<dbReference type="Pfam" id="PF00072">
    <property type="entry name" value="Response_reg"/>
    <property type="match status" value="1"/>
</dbReference>
<accession>A0A1S8QTE4</accession>
<comment type="caution">
    <text evidence="10">The sequence shown here is derived from an EMBL/GenBank/DDBJ whole genome shotgun (WGS) entry which is preliminary data.</text>
</comment>
<evidence type="ECO:0000256" key="8">
    <source>
        <dbReference type="ARBA" id="ARBA00024867"/>
    </source>
</evidence>
<dbReference type="SUPFAM" id="SSF55874">
    <property type="entry name" value="ATPase domain of HSP90 chaperone/DNA topoisomerase II/histidine kinase"/>
    <property type="match status" value="1"/>
</dbReference>
<evidence type="ECO:0000256" key="2">
    <source>
        <dbReference type="ARBA" id="ARBA00006402"/>
    </source>
</evidence>
<dbReference type="SMART" id="SM00387">
    <property type="entry name" value="HATPase_c"/>
    <property type="match status" value="1"/>
</dbReference>
<dbReference type="CDD" id="cd00130">
    <property type="entry name" value="PAS"/>
    <property type="match status" value="2"/>
</dbReference>
<dbReference type="SMART" id="SM00448">
    <property type="entry name" value="REC"/>
    <property type="match status" value="1"/>
</dbReference>
<dbReference type="PROSITE" id="PS50110">
    <property type="entry name" value="RESPONSE_REGULATORY"/>
    <property type="match status" value="1"/>
</dbReference>
<proteinExistence type="inferred from homology"/>
<evidence type="ECO:0000256" key="9">
    <source>
        <dbReference type="ARBA" id="ARBA00074306"/>
    </source>
</evidence>
<dbReference type="InterPro" id="IPR003594">
    <property type="entry name" value="HATPase_dom"/>
</dbReference>
<dbReference type="Proteomes" id="UP000631418">
    <property type="component" value="Unassembled WGS sequence"/>
</dbReference>
<dbReference type="Pfam" id="PF13426">
    <property type="entry name" value="PAS_9"/>
    <property type="match status" value="2"/>
</dbReference>
<gene>
    <name evidence="10" type="ORF">IS491_16050</name>
</gene>
<dbReference type="GeneID" id="66345994"/>
<dbReference type="InterPro" id="IPR035965">
    <property type="entry name" value="PAS-like_dom_sf"/>
</dbReference>
<dbReference type="EC" id="2.7.13.3" evidence="3"/>
<dbReference type="InterPro" id="IPR036890">
    <property type="entry name" value="HATPase_C_sf"/>
</dbReference>
<dbReference type="SUPFAM" id="SSF55785">
    <property type="entry name" value="PYP-like sensor domain (PAS domain)"/>
    <property type="match status" value="2"/>
</dbReference>
<dbReference type="InterPro" id="IPR003661">
    <property type="entry name" value="HisK_dim/P_dom"/>
</dbReference>
<keyword evidence="7" id="KW-0902">Two-component regulatory system</keyword>
<dbReference type="Pfam" id="PF00512">
    <property type="entry name" value="HisKA"/>
    <property type="match status" value="1"/>
</dbReference>
<evidence type="ECO:0000256" key="7">
    <source>
        <dbReference type="ARBA" id="ARBA00023012"/>
    </source>
</evidence>
<dbReference type="GO" id="GO:0000155">
    <property type="term" value="F:phosphorelay sensor kinase activity"/>
    <property type="evidence" value="ECO:0007669"/>
    <property type="project" value="InterPro"/>
</dbReference>
<dbReference type="PRINTS" id="PR00344">
    <property type="entry name" value="BCTRLSENSOR"/>
</dbReference>
<dbReference type="Gene3D" id="1.10.287.130">
    <property type="match status" value="1"/>
</dbReference>
<evidence type="ECO:0000313" key="11">
    <source>
        <dbReference type="Proteomes" id="UP000631418"/>
    </source>
</evidence>
<dbReference type="InterPro" id="IPR036097">
    <property type="entry name" value="HisK_dim/P_sf"/>
</dbReference>
<dbReference type="PROSITE" id="PS50113">
    <property type="entry name" value="PAC"/>
    <property type="match status" value="1"/>
</dbReference>
<dbReference type="InterPro" id="IPR001789">
    <property type="entry name" value="Sig_transdc_resp-reg_receiver"/>
</dbReference>
<dbReference type="Gene3D" id="3.30.450.20">
    <property type="entry name" value="PAS domain"/>
    <property type="match status" value="2"/>
</dbReference>
<dbReference type="NCBIfam" id="TIGR00229">
    <property type="entry name" value="sensory_box"/>
    <property type="match status" value="2"/>
</dbReference>
<dbReference type="PROSITE" id="PS50109">
    <property type="entry name" value="HIS_KIN"/>
    <property type="match status" value="1"/>
</dbReference>
<dbReference type="AlphaFoldDB" id="A0A1S8QTE4"/>
<evidence type="ECO:0000256" key="4">
    <source>
        <dbReference type="ARBA" id="ARBA00018672"/>
    </source>
</evidence>
<dbReference type="SUPFAM" id="SSF52172">
    <property type="entry name" value="CheY-like"/>
    <property type="match status" value="1"/>
</dbReference>
<dbReference type="SMART" id="SM00388">
    <property type="entry name" value="HisKA"/>
    <property type="match status" value="1"/>
</dbReference>
<dbReference type="Gene3D" id="3.40.50.2300">
    <property type="match status" value="1"/>
</dbReference>
<dbReference type="SMART" id="SM00091">
    <property type="entry name" value="PAS"/>
    <property type="match status" value="2"/>
</dbReference>
<dbReference type="InterPro" id="IPR000700">
    <property type="entry name" value="PAS-assoc_C"/>
</dbReference>
<comment type="function">
    <text evidence="8">May play the central regulatory role in sporulation. It may be an element of the effector pathway responsible for the activation of sporulation genes in response to nutritional stress. Spo0A may act in concert with spo0H (a sigma factor) to control the expression of some genes that are critical to the sporulation process.</text>
</comment>
<name>A0A1S8QTE4_CLOBE</name>
<dbReference type="RefSeq" id="WP_012059268.1">
    <property type="nucleotide sequence ID" value="NZ_BKAK01000021.1"/>
</dbReference>
<dbReference type="CDD" id="cd00082">
    <property type="entry name" value="HisKA"/>
    <property type="match status" value="1"/>
</dbReference>
<keyword evidence="6" id="KW-0418">Kinase</keyword>
<dbReference type="FunFam" id="3.30.565.10:FF:000010">
    <property type="entry name" value="Sensor histidine kinase RcsC"/>
    <property type="match status" value="1"/>
</dbReference>
<evidence type="ECO:0000313" key="10">
    <source>
        <dbReference type="EMBL" id="MBF7810150.1"/>
    </source>
</evidence>
<sequence length="754" mass="87195">MVSSVLEGISYLNNINNIISIYEPLTDSNQVIYDFSVKFINESFRKEFDCENLTHNCVDEIKIYLREYLFSYLKRIDNNIYTLVIRDTVYEVSFSKFAEKYIFCTFIKSKGILSNEKLFIEGRDFIDNALESILVVSRSGEILYGNKKAIEMYGYSFDELVNLNIFTLRNEDSREFTQDQLNKALDRGIKFKSYHHKKDGTRFPVEVRSVCSNKKSRDVAVSIIRDISDMERLFKDSKIFSISLDILDDPFVIFDKEMNISRWSKGAETKFGFKEADIIGNDMRRLIPKDKLNESQKLIDMITKGNVIKDYETVRIDKEGNLVNVLMSASPIYDDNNLFFGVVAMYKDITDRKLIEKDLREKCEQLELLKQKAEEANKAKSIFLANISHEIRTPMNGITAAIQLLKLEDINEKQKKYIRILNDSANTVLRLINNLLDMSKIESGTFRINREPFNLKETINNIYNSLLVTGNSKGLEVSYYLDHNIDFEIIGDELRLKEILSNLISNAVKFTDDGYISFRVSMISEDSDSEKIQFTIKDSGIGIDDEFKDKIFNNFTQGNISSMKKYMGTGLGLSISKQFANLMNGEISFESSFGKGSTFIFTCEFKKTNDKKQVMERKNIESDKLNQHNDREDKVILYVEDNLISQEVMENIIRSNGYKYISAYNGNEAINILKNNKVDLILMDIQMPELNGFETTQAIRVEELEGKHIPIIAITAYAMREDKEKCIKAKMDDYISKPFEIENLLNIIEFNLRT</sequence>
<evidence type="ECO:0000256" key="3">
    <source>
        <dbReference type="ARBA" id="ARBA00012438"/>
    </source>
</evidence>